<organism evidence="3 4">
    <name type="scientific">Lasallia pustulata</name>
    <dbReference type="NCBI Taxonomy" id="136370"/>
    <lineage>
        <taxon>Eukaryota</taxon>
        <taxon>Fungi</taxon>
        <taxon>Dikarya</taxon>
        <taxon>Ascomycota</taxon>
        <taxon>Pezizomycotina</taxon>
        <taxon>Lecanoromycetes</taxon>
        <taxon>OSLEUM clade</taxon>
        <taxon>Umbilicariomycetidae</taxon>
        <taxon>Umbilicariales</taxon>
        <taxon>Umbilicariaceae</taxon>
        <taxon>Lasallia</taxon>
    </lineage>
</organism>
<dbReference type="PANTHER" id="PTHR18640:SF5">
    <property type="entry name" value="SODIUM_BILE ACID COTRANSPORTER 7"/>
    <property type="match status" value="1"/>
</dbReference>
<feature type="transmembrane region" description="Helical" evidence="2">
    <location>
        <begin position="312"/>
        <end position="337"/>
    </location>
</feature>
<keyword evidence="2" id="KW-0812">Transmembrane</keyword>
<keyword evidence="2" id="KW-0472">Membrane</keyword>
<proteinExistence type="predicted"/>
<protein>
    <submittedName>
        <fullName evidence="3">Sodium bile acid symporter family</fullName>
    </submittedName>
</protein>
<dbReference type="Pfam" id="PF13593">
    <property type="entry name" value="SBF_like"/>
    <property type="match status" value="1"/>
</dbReference>
<dbReference type="GO" id="GO:0005886">
    <property type="term" value="C:plasma membrane"/>
    <property type="evidence" value="ECO:0007669"/>
    <property type="project" value="TreeGrafter"/>
</dbReference>
<dbReference type="Proteomes" id="UP000324767">
    <property type="component" value="Unassembled WGS sequence"/>
</dbReference>
<dbReference type="Gene3D" id="1.20.1530.20">
    <property type="match status" value="1"/>
</dbReference>
<evidence type="ECO:0000256" key="2">
    <source>
        <dbReference type="SAM" id="Phobius"/>
    </source>
</evidence>
<evidence type="ECO:0000313" key="4">
    <source>
        <dbReference type="Proteomes" id="UP000324767"/>
    </source>
</evidence>
<feature type="transmembrane region" description="Helical" evidence="2">
    <location>
        <begin position="376"/>
        <end position="398"/>
    </location>
</feature>
<feature type="compositionally biased region" description="Basic and acidic residues" evidence="1">
    <location>
        <begin position="11"/>
        <end position="26"/>
    </location>
</feature>
<comment type="caution">
    <text evidence="3">The sequence shown here is derived from an EMBL/GenBank/DDBJ whole genome shotgun (WGS) entry which is preliminary data.</text>
</comment>
<evidence type="ECO:0000313" key="3">
    <source>
        <dbReference type="EMBL" id="KAA6411909.1"/>
    </source>
</evidence>
<feature type="transmembrane region" description="Helical" evidence="2">
    <location>
        <begin position="130"/>
        <end position="150"/>
    </location>
</feature>
<name>A0A5M8PQU6_9LECA</name>
<reference evidence="3 4" key="1">
    <citation type="submission" date="2019-09" db="EMBL/GenBank/DDBJ databases">
        <title>The hologenome of the rock-dwelling lichen Lasallia pustulata.</title>
        <authorList>
            <person name="Greshake Tzovaras B."/>
            <person name="Segers F."/>
            <person name="Bicker A."/>
            <person name="Dal Grande F."/>
            <person name="Otte J."/>
            <person name="Hankeln T."/>
            <person name="Schmitt I."/>
            <person name="Ebersberger I."/>
        </authorList>
    </citation>
    <scope>NUCLEOTIDE SEQUENCE [LARGE SCALE GENOMIC DNA]</scope>
    <source>
        <strain evidence="3">A1-1</strain>
    </source>
</reference>
<dbReference type="InterPro" id="IPR016833">
    <property type="entry name" value="Put_Na-Bile_cotransptr"/>
</dbReference>
<dbReference type="OrthoDB" id="188035at2759"/>
<feature type="transmembrane region" description="Helical" evidence="2">
    <location>
        <begin position="204"/>
        <end position="224"/>
    </location>
</feature>
<sequence length="424" mass="46769">MAKGLAGDEEPLPKEKEREERTEKGAEVFPSSPATLDAHTPGAELATAANPRKPFWRRFLSGIQWFILDQWFLIGICCLVLISSRVQVPAPHQQKKELVCTYLCVAVIFIVTGCTLPTKVLLENYGRWKLHLFVQSQTFLMTSAVVYAVVSICATDPHFLDPALLVGMIFTGCVPTTISSNVVMTRQAHGNTALTVVQSTLGNFLGPFISPLLIIMYTSSGAWYTTVLPPTSAGEFSEIYRRVFMQLGLSIFLPMAVGQVIQNIFPKATKKVFVDRKLNKLSPLSLMIIIWQTFDSAFATGAFTSVKGDNMVFIVFISIAFFLSWGLICVMLSLLWLGKQDTIAVAYCVPAKTLAMGVPLSTVMYSGLSTLTKSKIQIPMIIFQGFQVAGGSLLTIAFRKWIRPDEERGHAKKAEQENNAARHG</sequence>
<feature type="transmembrane region" description="Helical" evidence="2">
    <location>
        <begin position="162"/>
        <end position="183"/>
    </location>
</feature>
<feature type="transmembrane region" description="Helical" evidence="2">
    <location>
        <begin position="244"/>
        <end position="265"/>
    </location>
</feature>
<gene>
    <name evidence="3" type="ORF">FRX48_04059</name>
</gene>
<feature type="transmembrane region" description="Helical" evidence="2">
    <location>
        <begin position="286"/>
        <end position="306"/>
    </location>
</feature>
<keyword evidence="2" id="KW-1133">Transmembrane helix</keyword>
<dbReference type="PIRSF" id="PIRSF026166">
    <property type="entry name" value="UCP026166"/>
    <property type="match status" value="1"/>
</dbReference>
<dbReference type="AlphaFoldDB" id="A0A5M8PQU6"/>
<feature type="transmembrane region" description="Helical" evidence="2">
    <location>
        <begin position="98"/>
        <end position="118"/>
    </location>
</feature>
<dbReference type="InterPro" id="IPR038770">
    <property type="entry name" value="Na+/solute_symporter_sf"/>
</dbReference>
<evidence type="ECO:0000256" key="1">
    <source>
        <dbReference type="SAM" id="MobiDB-lite"/>
    </source>
</evidence>
<feature type="transmembrane region" description="Helical" evidence="2">
    <location>
        <begin position="344"/>
        <end position="364"/>
    </location>
</feature>
<feature type="region of interest" description="Disordered" evidence="1">
    <location>
        <begin position="1"/>
        <end position="38"/>
    </location>
</feature>
<accession>A0A5M8PQU6</accession>
<dbReference type="EMBL" id="VXIT01000006">
    <property type="protein sequence ID" value="KAA6411909.1"/>
    <property type="molecule type" value="Genomic_DNA"/>
</dbReference>
<feature type="transmembrane region" description="Helical" evidence="2">
    <location>
        <begin position="62"/>
        <end position="86"/>
    </location>
</feature>
<dbReference type="PANTHER" id="PTHR18640">
    <property type="entry name" value="SOLUTE CARRIER FAMILY 10 MEMBER 7"/>
    <property type="match status" value="1"/>
</dbReference>